<feature type="region of interest" description="Disordered" evidence="1">
    <location>
        <begin position="56"/>
        <end position="95"/>
    </location>
</feature>
<accession>A0A7V8VD32</accession>
<proteinExistence type="predicted"/>
<dbReference type="InterPro" id="IPR029052">
    <property type="entry name" value="Metallo-depent_PP-like"/>
</dbReference>
<comment type="caution">
    <text evidence="2">The sequence shown here is derived from an EMBL/GenBank/DDBJ whole genome shotgun (WGS) entry which is preliminary data.</text>
</comment>
<evidence type="ECO:0000256" key="1">
    <source>
        <dbReference type="SAM" id="MobiDB-lite"/>
    </source>
</evidence>
<dbReference type="SUPFAM" id="SSF56300">
    <property type="entry name" value="Metallo-dependent phosphatases"/>
    <property type="match status" value="1"/>
</dbReference>
<reference evidence="2 3" key="1">
    <citation type="submission" date="2020-07" db="EMBL/GenBank/DDBJ databases">
        <title>Thermogemmata thermophila gen. nov., sp. nov., a novel moderate thermophilic planctomycete from a Kamchatka hot spring.</title>
        <authorList>
            <person name="Elcheninov A.G."/>
            <person name="Podosokorskaya O.A."/>
            <person name="Kovaleva O.L."/>
            <person name="Novikov A."/>
            <person name="Bonch-Osmolovskaya E.A."/>
            <person name="Toshchakov S.V."/>
            <person name="Kublanov I.V."/>
        </authorList>
    </citation>
    <scope>NUCLEOTIDE SEQUENCE [LARGE SCALE GENOMIC DNA]</scope>
    <source>
        <strain evidence="2 3">2918</strain>
    </source>
</reference>
<evidence type="ECO:0008006" key="4">
    <source>
        <dbReference type="Google" id="ProtNLM"/>
    </source>
</evidence>
<dbReference type="Gene3D" id="3.60.21.70">
    <property type="entry name" value="PhoD-like phosphatase"/>
    <property type="match status" value="1"/>
</dbReference>
<protein>
    <recommendedName>
        <fullName evidence="4">PhoD-like phosphatase metallophosphatase domain-containing protein</fullName>
    </recommendedName>
</protein>
<sequence>MYGFRPSLCSYLRWAALLLPGMGLVFLFSPLPASSPYSSGGESSAAQVFSSHSSAALSADTEGKEQPSLPLRLDRIPKEFQGPDGRYQPKREKGPITIPAVPRDRLIAFCLYTTHQGVLKLNVQLYPVPAGESRQVTLWLDRGQGWERIAEQAVDGMGWSTVFRVEKWDDTRSARYRITHPAGSQYEGLIRADPRDKDEIVVACLSCNAGTDRNPRPDLVANLQAINPDLLFFAGDQVYDHKNHLAAWLLFGRQFGEVIKDRPTVTIPDDHDVGHPNLWGAGGKPALRPDGADGGYIMPVEYVNMVQRQQCGHLPDPIDPTPIARGITVYYTRLIVGGIDFAILEDRKWKSGPYGLVRIRGPRPDHVVDPDFDPRTVDVPEATLLGERQLRFLQQWAADWQGAVMKCVLSQTTFAGAAHLHGPKQERLTADLDCNGWPQSGRNAALREIRKGFAFMIAGDQHLATLIHHGINDWRDSGWQFTCPSIWNLYGRAWHPLEKSQRPWPNSPLPFTGDYHDGLGNKITITAYANPSRENYEGTGFGVVRFRKSTRTILVECWPRFVDVTRPGATQYPGWPQTITQEDNYGRRAIGYLPRLQTDRDDPVVQLIDESDGSIVYTLRIRGRSWQPKTFRIGPHTLRLRWDDGTRRELEHLQPAFEPPATVLNVSGAKTP</sequence>
<evidence type="ECO:0000313" key="2">
    <source>
        <dbReference type="EMBL" id="MBA2225780.1"/>
    </source>
</evidence>
<dbReference type="RefSeq" id="WP_194537217.1">
    <property type="nucleotide sequence ID" value="NZ_JACEFB010000003.1"/>
</dbReference>
<keyword evidence="3" id="KW-1185">Reference proteome</keyword>
<gene>
    <name evidence="2" type="ORF">H0921_06335</name>
</gene>
<name>A0A7V8VD32_9BACT</name>
<dbReference type="Proteomes" id="UP000542342">
    <property type="component" value="Unassembled WGS sequence"/>
</dbReference>
<dbReference type="AlphaFoldDB" id="A0A7V8VD32"/>
<dbReference type="InterPro" id="IPR038607">
    <property type="entry name" value="PhoD-like_sf"/>
</dbReference>
<evidence type="ECO:0000313" key="3">
    <source>
        <dbReference type="Proteomes" id="UP000542342"/>
    </source>
</evidence>
<organism evidence="2 3">
    <name type="scientific">Thermogemmata fonticola</name>
    <dbReference type="NCBI Taxonomy" id="2755323"/>
    <lineage>
        <taxon>Bacteria</taxon>
        <taxon>Pseudomonadati</taxon>
        <taxon>Planctomycetota</taxon>
        <taxon>Planctomycetia</taxon>
        <taxon>Gemmatales</taxon>
        <taxon>Gemmataceae</taxon>
        <taxon>Thermogemmata</taxon>
    </lineage>
</organism>
<dbReference type="EMBL" id="JACEFB010000003">
    <property type="protein sequence ID" value="MBA2225780.1"/>
    <property type="molecule type" value="Genomic_DNA"/>
</dbReference>
<dbReference type="CDD" id="cd00838">
    <property type="entry name" value="MPP_superfamily"/>
    <property type="match status" value="1"/>
</dbReference>